<dbReference type="EMBL" id="SPHZ02000010">
    <property type="protein sequence ID" value="KAF0896112.1"/>
    <property type="molecule type" value="Genomic_DNA"/>
</dbReference>
<name>A0A6G1C7E6_9ORYZ</name>
<reference evidence="1 2" key="1">
    <citation type="submission" date="2019-11" db="EMBL/GenBank/DDBJ databases">
        <title>Whole genome sequence of Oryza granulata.</title>
        <authorList>
            <person name="Li W."/>
        </authorList>
    </citation>
    <scope>NUCLEOTIDE SEQUENCE [LARGE SCALE GENOMIC DNA]</scope>
    <source>
        <strain evidence="2">cv. Menghai</strain>
        <tissue evidence="1">Leaf</tissue>
    </source>
</reference>
<protein>
    <recommendedName>
        <fullName evidence="3">DUF834 domain-containing protein</fullName>
    </recommendedName>
</protein>
<gene>
    <name evidence="1" type="ORF">E2562_019610</name>
</gene>
<organism evidence="1 2">
    <name type="scientific">Oryza meyeriana var. granulata</name>
    <dbReference type="NCBI Taxonomy" id="110450"/>
    <lineage>
        <taxon>Eukaryota</taxon>
        <taxon>Viridiplantae</taxon>
        <taxon>Streptophyta</taxon>
        <taxon>Embryophyta</taxon>
        <taxon>Tracheophyta</taxon>
        <taxon>Spermatophyta</taxon>
        <taxon>Magnoliopsida</taxon>
        <taxon>Liliopsida</taxon>
        <taxon>Poales</taxon>
        <taxon>Poaceae</taxon>
        <taxon>BOP clade</taxon>
        <taxon>Oryzoideae</taxon>
        <taxon>Oryzeae</taxon>
        <taxon>Oryzinae</taxon>
        <taxon>Oryza</taxon>
        <taxon>Oryza meyeriana</taxon>
    </lineage>
</organism>
<accession>A0A6G1C7E6</accession>
<proteinExistence type="predicted"/>
<keyword evidence="2" id="KW-1185">Reference proteome</keyword>
<dbReference type="Proteomes" id="UP000479710">
    <property type="component" value="Unassembled WGS sequence"/>
</dbReference>
<evidence type="ECO:0000313" key="2">
    <source>
        <dbReference type="Proteomes" id="UP000479710"/>
    </source>
</evidence>
<sequence>MTGRGEPSPVSCSVAAEELKGRGEPSPASCSLAVAVELGGIGEEKGLGTRRVEGMEALGEVRSPRRQSG</sequence>
<dbReference type="AlphaFoldDB" id="A0A6G1C7E6"/>
<evidence type="ECO:0008006" key="3">
    <source>
        <dbReference type="Google" id="ProtNLM"/>
    </source>
</evidence>
<evidence type="ECO:0000313" key="1">
    <source>
        <dbReference type="EMBL" id="KAF0896112.1"/>
    </source>
</evidence>
<comment type="caution">
    <text evidence="1">The sequence shown here is derived from an EMBL/GenBank/DDBJ whole genome shotgun (WGS) entry which is preliminary data.</text>
</comment>